<comment type="caution">
    <text evidence="1">The sequence shown here is derived from an EMBL/GenBank/DDBJ whole genome shotgun (WGS) entry which is preliminary data.</text>
</comment>
<proteinExistence type="predicted"/>
<dbReference type="PROSITE" id="PS51257">
    <property type="entry name" value="PROKAR_LIPOPROTEIN"/>
    <property type="match status" value="1"/>
</dbReference>
<reference evidence="1" key="1">
    <citation type="journal article" date="2014" name="Front. Microbiol.">
        <title>High frequency of phylogenetically diverse reductive dehalogenase-homologous genes in deep subseafloor sedimentary metagenomes.</title>
        <authorList>
            <person name="Kawai M."/>
            <person name="Futagami T."/>
            <person name="Toyoda A."/>
            <person name="Takaki Y."/>
            <person name="Nishi S."/>
            <person name="Hori S."/>
            <person name="Arai W."/>
            <person name="Tsubouchi T."/>
            <person name="Morono Y."/>
            <person name="Uchiyama I."/>
            <person name="Ito T."/>
            <person name="Fujiyama A."/>
            <person name="Inagaki F."/>
            <person name="Takami H."/>
        </authorList>
    </citation>
    <scope>NUCLEOTIDE SEQUENCE</scope>
    <source>
        <strain evidence="1">Expedition CK06-06</strain>
    </source>
</reference>
<dbReference type="EMBL" id="BART01013179">
    <property type="protein sequence ID" value="GAG89159.1"/>
    <property type="molecule type" value="Genomic_DNA"/>
</dbReference>
<sequence length="87" mass="9554">MKRSNKLTFAIFIVVLVAAACDLPTEPGSQPSTIIETDFKPGLNILGVLRLDDSTGTSFIHIEQACRTEEIYDEDFPLIIEDAEAVV</sequence>
<name>X1B0F1_9ZZZZ</name>
<feature type="non-terminal residue" evidence="1">
    <location>
        <position position="87"/>
    </location>
</feature>
<dbReference type="AlphaFoldDB" id="X1B0F1"/>
<protein>
    <submittedName>
        <fullName evidence="1">Uncharacterized protein</fullName>
    </submittedName>
</protein>
<evidence type="ECO:0000313" key="1">
    <source>
        <dbReference type="EMBL" id="GAG89159.1"/>
    </source>
</evidence>
<gene>
    <name evidence="1" type="ORF">S01H4_27100</name>
</gene>
<organism evidence="1">
    <name type="scientific">marine sediment metagenome</name>
    <dbReference type="NCBI Taxonomy" id="412755"/>
    <lineage>
        <taxon>unclassified sequences</taxon>
        <taxon>metagenomes</taxon>
        <taxon>ecological metagenomes</taxon>
    </lineage>
</organism>
<accession>X1B0F1</accession>